<evidence type="ECO:0000313" key="13">
    <source>
        <dbReference type="Proteomes" id="UP001058120"/>
    </source>
</evidence>
<comment type="subunit">
    <text evidence="10">Tetramer of two alpha and two beta subunits.</text>
</comment>
<dbReference type="EC" id="6.1.1.14" evidence="10"/>
<keyword evidence="6 10" id="KW-0067">ATP-binding</keyword>
<keyword evidence="3 10" id="KW-0963">Cytoplasm</keyword>
<keyword evidence="4 10" id="KW-0436">Ligase</keyword>
<keyword evidence="8 10" id="KW-0030">Aminoacyl-tRNA synthetase</keyword>
<keyword evidence="7 10" id="KW-0648">Protein biosynthesis</keyword>
<evidence type="ECO:0000256" key="10">
    <source>
        <dbReference type="HAMAP-Rule" id="MF_00255"/>
    </source>
</evidence>
<accession>A0ABY5Y460</accession>
<evidence type="ECO:0000256" key="1">
    <source>
        <dbReference type="ARBA" id="ARBA00004496"/>
    </source>
</evidence>
<evidence type="ECO:0000256" key="6">
    <source>
        <dbReference type="ARBA" id="ARBA00022840"/>
    </source>
</evidence>
<dbReference type="InterPro" id="IPR008909">
    <property type="entry name" value="DALR_anticod-bd"/>
</dbReference>
<evidence type="ECO:0000259" key="11">
    <source>
        <dbReference type="Pfam" id="PF05746"/>
    </source>
</evidence>
<comment type="catalytic activity">
    <reaction evidence="9 10">
        <text>tRNA(Gly) + glycine + ATP = glycyl-tRNA(Gly) + AMP + diphosphate</text>
        <dbReference type="Rhea" id="RHEA:16013"/>
        <dbReference type="Rhea" id="RHEA-COMP:9664"/>
        <dbReference type="Rhea" id="RHEA-COMP:9683"/>
        <dbReference type="ChEBI" id="CHEBI:30616"/>
        <dbReference type="ChEBI" id="CHEBI:33019"/>
        <dbReference type="ChEBI" id="CHEBI:57305"/>
        <dbReference type="ChEBI" id="CHEBI:78442"/>
        <dbReference type="ChEBI" id="CHEBI:78522"/>
        <dbReference type="ChEBI" id="CHEBI:456215"/>
        <dbReference type="EC" id="6.1.1.14"/>
    </reaction>
</comment>
<dbReference type="Proteomes" id="UP001058120">
    <property type="component" value="Chromosome"/>
</dbReference>
<proteinExistence type="inferred from homology"/>
<evidence type="ECO:0000256" key="9">
    <source>
        <dbReference type="ARBA" id="ARBA00047937"/>
    </source>
</evidence>
<comment type="similarity">
    <text evidence="2 10">Belongs to the class-II aminoacyl-tRNA synthetase family.</text>
</comment>
<keyword evidence="13" id="KW-1185">Reference proteome</keyword>
<sequence>MSHFVLEIGTEEIPARFLQTTEKELAERFTALLKENRLGFEKIETRSTPRRAIVHIYDLEKVQPILEENIIGPAVNIAYDKDGNLSKAGQGFIRGQGAEEKDIVRTQTEKGEYISVNKKSGGKKAEEVLQEICPQIIAALPFPKRMRWGEETFAYARPLQWVLAMLDHLPIVFKVGDVVSSNQTYGHRVHGFGPFVIGHADDLEEVLYEKSRIVCDSVKRRQYIIDMANTLVAELKEGAKIIWKNDLLDEVQGLVEKPVPVICSFDESFLELPKEVILTTIEHHQKCFGIQGQDRKLLNKFLTVLNIDPEDIEVVRAGWERVVRARLEDARFYWKEDLKDSFEKWVPMLDSVIFLGPLGSMGDKSRRLEQLCGWLGEKVGLAGGDHLDNGVLLAQRAGRWCKADLMSKMVGEFDTLQGTMGSIYALKEGWEPPFAMALTEQYLPTGPNSLLPMSDLGACLSMADKADTLVGCFGLGNIPTGTADPYALRRAALGIARILLEFGYEIPLSELFEKAYSFYADDIKWKFSKGETLEKLLEFCQARLKHYFVGEGSETLVVDAVMNGRDTDGNLEADNVWATEKRLNTLKAFMRKEDFTENAQVLKRMTNILAKAEHSLSCAYDSSLLESDAEKELDKGIKAFSDVFDTNFANNNFMPVMDAMAKLRPLVDAFFESVMVMAEDKNVRQNRMNMLFAVMSRMNRMADFANLQI</sequence>
<dbReference type="PROSITE" id="PS50861">
    <property type="entry name" value="AA_TRNA_LIGASE_II_GLYAB"/>
    <property type="match status" value="1"/>
</dbReference>
<name>A0ABY5Y460_9BACT</name>
<evidence type="ECO:0000256" key="4">
    <source>
        <dbReference type="ARBA" id="ARBA00022598"/>
    </source>
</evidence>
<comment type="subcellular location">
    <subcellularLocation>
        <location evidence="1 10">Cytoplasm</location>
    </subcellularLocation>
</comment>
<dbReference type="NCBIfam" id="TIGR00211">
    <property type="entry name" value="glyS"/>
    <property type="match status" value="1"/>
</dbReference>
<dbReference type="InterPro" id="IPR006194">
    <property type="entry name" value="Gly-tRNA-synth_heterodimer"/>
</dbReference>
<reference evidence="12" key="1">
    <citation type="submission" date="2020-12" db="EMBL/GenBank/DDBJ databases">
        <title>Taurinivorans muris gen. nov., sp. nov., fundamental and realized metabolic niche of a ubiquitous sulfidogenic bacterium in the murine intestine.</title>
        <authorList>
            <person name="Ye H."/>
            <person name="Hanson B.T."/>
            <person name="Loy A."/>
        </authorList>
    </citation>
    <scope>NUCLEOTIDE SEQUENCE</scope>
    <source>
        <strain evidence="12">LT0009</strain>
    </source>
</reference>
<dbReference type="Pfam" id="PF02092">
    <property type="entry name" value="tRNA_synt_2f"/>
    <property type="match status" value="1"/>
</dbReference>
<evidence type="ECO:0000256" key="5">
    <source>
        <dbReference type="ARBA" id="ARBA00022741"/>
    </source>
</evidence>
<dbReference type="PANTHER" id="PTHR30075:SF2">
    <property type="entry name" value="GLYCINE--TRNA LIGASE, CHLOROPLASTIC_MITOCHONDRIAL 2"/>
    <property type="match status" value="1"/>
</dbReference>
<dbReference type="GO" id="GO:0004820">
    <property type="term" value="F:glycine-tRNA ligase activity"/>
    <property type="evidence" value="ECO:0007669"/>
    <property type="project" value="UniProtKB-EC"/>
</dbReference>
<dbReference type="PANTHER" id="PTHR30075">
    <property type="entry name" value="GLYCYL-TRNA SYNTHETASE"/>
    <property type="match status" value="1"/>
</dbReference>
<organism evidence="12 13">
    <name type="scientific">Taurinivorans muris</name>
    <dbReference type="NCBI Taxonomy" id="2787751"/>
    <lineage>
        <taxon>Bacteria</taxon>
        <taxon>Pseudomonadati</taxon>
        <taxon>Thermodesulfobacteriota</taxon>
        <taxon>Desulfovibrionia</taxon>
        <taxon>Desulfovibrionales</taxon>
        <taxon>Desulfovibrionaceae</taxon>
        <taxon>Taurinivorans</taxon>
    </lineage>
</organism>
<evidence type="ECO:0000256" key="7">
    <source>
        <dbReference type="ARBA" id="ARBA00022917"/>
    </source>
</evidence>
<gene>
    <name evidence="10" type="primary">glyS</name>
    <name evidence="12" type="ORF">JBF11_02340</name>
</gene>
<evidence type="ECO:0000256" key="2">
    <source>
        <dbReference type="ARBA" id="ARBA00008226"/>
    </source>
</evidence>
<keyword evidence="5 10" id="KW-0547">Nucleotide-binding</keyword>
<evidence type="ECO:0000313" key="12">
    <source>
        <dbReference type="EMBL" id="UWX06177.1"/>
    </source>
</evidence>
<evidence type="ECO:0000256" key="8">
    <source>
        <dbReference type="ARBA" id="ARBA00023146"/>
    </source>
</evidence>
<protein>
    <recommendedName>
        <fullName evidence="10">Glycine--tRNA ligase beta subunit</fullName>
        <ecNumber evidence="10">6.1.1.14</ecNumber>
    </recommendedName>
    <alternativeName>
        <fullName evidence="10">Glycyl-tRNA synthetase beta subunit</fullName>
        <shortName evidence="10">GlyRS</shortName>
    </alternativeName>
</protein>
<dbReference type="EMBL" id="CP065938">
    <property type="protein sequence ID" value="UWX06177.1"/>
    <property type="molecule type" value="Genomic_DNA"/>
</dbReference>
<feature type="domain" description="DALR anticodon binding" evidence="11">
    <location>
        <begin position="602"/>
        <end position="698"/>
    </location>
</feature>
<evidence type="ECO:0000256" key="3">
    <source>
        <dbReference type="ARBA" id="ARBA00022490"/>
    </source>
</evidence>
<dbReference type="RefSeq" id="WP_334315778.1">
    <property type="nucleotide sequence ID" value="NZ_CP065938.1"/>
</dbReference>
<dbReference type="Pfam" id="PF05746">
    <property type="entry name" value="DALR_1"/>
    <property type="match status" value="1"/>
</dbReference>
<dbReference type="InterPro" id="IPR015944">
    <property type="entry name" value="Gly-tRNA-synth_bsu"/>
</dbReference>
<dbReference type="HAMAP" id="MF_00255">
    <property type="entry name" value="Gly_tRNA_synth_beta"/>
    <property type="match status" value="1"/>
</dbReference>
<dbReference type="SUPFAM" id="SSF109604">
    <property type="entry name" value="HD-domain/PDEase-like"/>
    <property type="match status" value="1"/>
</dbReference>
<dbReference type="PRINTS" id="PR01045">
    <property type="entry name" value="TRNASYNTHGB"/>
</dbReference>